<feature type="region of interest" description="Disordered" evidence="1">
    <location>
        <begin position="1"/>
        <end position="32"/>
    </location>
</feature>
<dbReference type="Proteomes" id="UP001501470">
    <property type="component" value="Unassembled WGS sequence"/>
</dbReference>
<feature type="compositionally biased region" description="Basic and acidic residues" evidence="1">
    <location>
        <begin position="1"/>
        <end position="13"/>
    </location>
</feature>
<evidence type="ECO:0008006" key="4">
    <source>
        <dbReference type="Google" id="ProtNLM"/>
    </source>
</evidence>
<comment type="caution">
    <text evidence="2">The sequence shown here is derived from an EMBL/GenBank/DDBJ whole genome shotgun (WGS) entry which is preliminary data.</text>
</comment>
<sequence>MSRTDTLDHRAAVNDDVDIPGPGDPVGAGGGNGLTRVTVNLNQQAMKALEQISSTERYSKTDTINRALQIYAIVQEIMDRNEGVLRVQHANGEIERIHII</sequence>
<proteinExistence type="predicted"/>
<keyword evidence="3" id="KW-1185">Reference proteome</keyword>
<accession>A0ABN2D550</accession>
<evidence type="ECO:0000313" key="2">
    <source>
        <dbReference type="EMBL" id="GAA1570615.1"/>
    </source>
</evidence>
<protein>
    <recommendedName>
        <fullName evidence="4">Ribbon-helix-helix protein CopG domain-containing protein</fullName>
    </recommendedName>
</protein>
<evidence type="ECO:0000256" key="1">
    <source>
        <dbReference type="SAM" id="MobiDB-lite"/>
    </source>
</evidence>
<gene>
    <name evidence="2" type="ORF">GCM10009827_110620</name>
</gene>
<dbReference type="EMBL" id="BAAAQD010000044">
    <property type="protein sequence ID" value="GAA1570615.1"/>
    <property type="molecule type" value="Genomic_DNA"/>
</dbReference>
<reference evidence="2 3" key="1">
    <citation type="journal article" date="2019" name="Int. J. Syst. Evol. Microbiol.">
        <title>The Global Catalogue of Microorganisms (GCM) 10K type strain sequencing project: providing services to taxonomists for standard genome sequencing and annotation.</title>
        <authorList>
            <consortium name="The Broad Institute Genomics Platform"/>
            <consortium name="The Broad Institute Genome Sequencing Center for Infectious Disease"/>
            <person name="Wu L."/>
            <person name="Ma J."/>
        </authorList>
    </citation>
    <scope>NUCLEOTIDE SEQUENCE [LARGE SCALE GENOMIC DNA]</scope>
    <source>
        <strain evidence="2 3">JCM 15933</strain>
    </source>
</reference>
<evidence type="ECO:0000313" key="3">
    <source>
        <dbReference type="Proteomes" id="UP001501470"/>
    </source>
</evidence>
<name>A0ABN2D550_9ACTN</name>
<dbReference type="RefSeq" id="WP_344514187.1">
    <property type="nucleotide sequence ID" value="NZ_BAAAQD010000044.1"/>
</dbReference>
<organism evidence="2 3">
    <name type="scientific">Dactylosporangium maewongense</name>
    <dbReference type="NCBI Taxonomy" id="634393"/>
    <lineage>
        <taxon>Bacteria</taxon>
        <taxon>Bacillati</taxon>
        <taxon>Actinomycetota</taxon>
        <taxon>Actinomycetes</taxon>
        <taxon>Micromonosporales</taxon>
        <taxon>Micromonosporaceae</taxon>
        <taxon>Dactylosporangium</taxon>
    </lineage>
</organism>